<comment type="caution">
    <text evidence="2">The sequence shown here is derived from an EMBL/GenBank/DDBJ whole genome shotgun (WGS) entry which is preliminary data.</text>
</comment>
<dbReference type="Proteomes" id="UP000887458">
    <property type="component" value="Unassembled WGS sequence"/>
</dbReference>
<proteinExistence type="predicted"/>
<reference evidence="2 3" key="2">
    <citation type="journal article" date="2022" name="Mol. Biol. Evol.">
        <title>Comparative Genomics Reveals Insights into the Divergent Evolution of Astigmatic Mites and Household Pest Adaptations.</title>
        <authorList>
            <person name="Xiong Q."/>
            <person name="Wan A.T."/>
            <person name="Liu X."/>
            <person name="Fung C.S."/>
            <person name="Xiao X."/>
            <person name="Malainual N."/>
            <person name="Hou J."/>
            <person name="Wang L."/>
            <person name="Wang M."/>
            <person name="Yang K.Y."/>
            <person name="Cui Y."/>
            <person name="Leung E.L."/>
            <person name="Nong W."/>
            <person name="Shin S.K."/>
            <person name="Au S.W."/>
            <person name="Jeong K.Y."/>
            <person name="Chew F.T."/>
            <person name="Hui J.H."/>
            <person name="Leung T.F."/>
            <person name="Tungtrongchitr A."/>
            <person name="Zhong N."/>
            <person name="Liu Z."/>
            <person name="Tsui S.K."/>
        </authorList>
    </citation>
    <scope>NUCLEOTIDE SEQUENCE [LARGE SCALE GENOMIC DNA]</scope>
    <source>
        <strain evidence="2">Derp</strain>
    </source>
</reference>
<evidence type="ECO:0000313" key="2">
    <source>
        <dbReference type="EMBL" id="KAH9412746.1"/>
    </source>
</evidence>
<evidence type="ECO:0000313" key="3">
    <source>
        <dbReference type="Proteomes" id="UP000887458"/>
    </source>
</evidence>
<reference evidence="2 3" key="1">
    <citation type="journal article" date="2018" name="J. Allergy Clin. Immunol.">
        <title>High-quality assembly of Dermatophagoides pteronyssinus genome and transcriptome reveals a wide range of novel allergens.</title>
        <authorList>
            <person name="Liu X.Y."/>
            <person name="Yang K.Y."/>
            <person name="Wang M.Q."/>
            <person name="Kwok J.S."/>
            <person name="Zeng X."/>
            <person name="Yang Z."/>
            <person name="Xiao X.J."/>
            <person name="Lau C.P."/>
            <person name="Li Y."/>
            <person name="Huang Z.M."/>
            <person name="Ba J.G."/>
            <person name="Yim A.K."/>
            <person name="Ouyang C.Y."/>
            <person name="Ngai S.M."/>
            <person name="Chan T.F."/>
            <person name="Leung E.L."/>
            <person name="Liu L."/>
            <person name="Liu Z.G."/>
            <person name="Tsui S.K."/>
        </authorList>
    </citation>
    <scope>NUCLEOTIDE SEQUENCE [LARGE SCALE GENOMIC DNA]</scope>
    <source>
        <strain evidence="2">Derp</strain>
    </source>
</reference>
<protein>
    <submittedName>
        <fullName evidence="2">Uncharacterized protein</fullName>
    </submittedName>
</protein>
<name>A0ABQ8IQZ6_DERPT</name>
<feature type="region of interest" description="Disordered" evidence="1">
    <location>
        <begin position="39"/>
        <end position="60"/>
    </location>
</feature>
<sequence>MYCVVVDEWKNKTDEQTHDRPVSSQLTNGERNVFVGRIDCKNESGGNGGAINKPGTKNPN</sequence>
<gene>
    <name evidence="2" type="ORF">DERP_009727</name>
</gene>
<evidence type="ECO:0000256" key="1">
    <source>
        <dbReference type="SAM" id="MobiDB-lite"/>
    </source>
</evidence>
<keyword evidence="3" id="KW-1185">Reference proteome</keyword>
<dbReference type="EMBL" id="NJHN03000128">
    <property type="protein sequence ID" value="KAH9412746.1"/>
    <property type="molecule type" value="Genomic_DNA"/>
</dbReference>
<organism evidence="2 3">
    <name type="scientific">Dermatophagoides pteronyssinus</name>
    <name type="common">European house dust mite</name>
    <dbReference type="NCBI Taxonomy" id="6956"/>
    <lineage>
        <taxon>Eukaryota</taxon>
        <taxon>Metazoa</taxon>
        <taxon>Ecdysozoa</taxon>
        <taxon>Arthropoda</taxon>
        <taxon>Chelicerata</taxon>
        <taxon>Arachnida</taxon>
        <taxon>Acari</taxon>
        <taxon>Acariformes</taxon>
        <taxon>Sarcoptiformes</taxon>
        <taxon>Astigmata</taxon>
        <taxon>Psoroptidia</taxon>
        <taxon>Analgoidea</taxon>
        <taxon>Pyroglyphidae</taxon>
        <taxon>Dermatophagoidinae</taxon>
        <taxon>Dermatophagoides</taxon>
    </lineage>
</organism>
<accession>A0ABQ8IQZ6</accession>